<gene>
    <name evidence="1" type="ORF">APZ42_009584</name>
</gene>
<evidence type="ECO:0000313" key="2">
    <source>
        <dbReference type="Proteomes" id="UP000076858"/>
    </source>
</evidence>
<dbReference type="Proteomes" id="UP000076858">
    <property type="component" value="Unassembled WGS sequence"/>
</dbReference>
<evidence type="ECO:0000313" key="1">
    <source>
        <dbReference type="EMBL" id="KZR96210.1"/>
    </source>
</evidence>
<protein>
    <submittedName>
        <fullName evidence="1">Uncharacterized protein</fullName>
    </submittedName>
</protein>
<dbReference type="AlphaFoldDB" id="A0A162BQL7"/>
<comment type="caution">
    <text evidence="1">The sequence shown here is derived from an EMBL/GenBank/DDBJ whole genome shotgun (WGS) entry which is preliminary data.</text>
</comment>
<reference evidence="1 2" key="1">
    <citation type="submission" date="2016-03" db="EMBL/GenBank/DDBJ databases">
        <title>EvidentialGene: Evidence-directed Construction of Genes on Genomes.</title>
        <authorList>
            <person name="Gilbert D.G."/>
            <person name="Choi J.-H."/>
            <person name="Mockaitis K."/>
            <person name="Colbourne J."/>
            <person name="Pfrender M."/>
        </authorList>
    </citation>
    <scope>NUCLEOTIDE SEQUENCE [LARGE SCALE GENOMIC DNA]</scope>
    <source>
        <strain evidence="1 2">Xinb3</strain>
        <tissue evidence="1">Complete organism</tissue>
    </source>
</reference>
<accession>A0A162BQL7</accession>
<name>A0A162BQL7_9CRUS</name>
<dbReference type="EMBL" id="LRGB01025697">
    <property type="protein sequence ID" value="KZR96210.1"/>
    <property type="molecule type" value="Genomic_DNA"/>
</dbReference>
<proteinExistence type="predicted"/>
<sequence>MSFRETSSMSSRPNVRSTARHAKAHMPHWTWYPFTSNWSVPSSLILTGSELLCPITTTSPTFN</sequence>
<keyword evidence="2" id="KW-1185">Reference proteome</keyword>
<organism evidence="1 2">
    <name type="scientific">Daphnia magna</name>
    <dbReference type="NCBI Taxonomy" id="35525"/>
    <lineage>
        <taxon>Eukaryota</taxon>
        <taxon>Metazoa</taxon>
        <taxon>Ecdysozoa</taxon>
        <taxon>Arthropoda</taxon>
        <taxon>Crustacea</taxon>
        <taxon>Branchiopoda</taxon>
        <taxon>Diplostraca</taxon>
        <taxon>Cladocera</taxon>
        <taxon>Anomopoda</taxon>
        <taxon>Daphniidae</taxon>
        <taxon>Daphnia</taxon>
    </lineage>
</organism>